<comment type="caution">
    <text evidence="1">The sequence shown here is derived from an EMBL/GenBank/DDBJ whole genome shotgun (WGS) entry which is preliminary data.</text>
</comment>
<dbReference type="EMBL" id="QZEI01000012">
    <property type="protein sequence ID" value="RLV60748.1"/>
    <property type="molecule type" value="Genomic_DNA"/>
</dbReference>
<name>A0A3L8Q1M9_9GAMM</name>
<evidence type="ECO:0000313" key="1">
    <source>
        <dbReference type="EMBL" id="RLV60748.1"/>
    </source>
</evidence>
<dbReference type="Proteomes" id="UP000281474">
    <property type="component" value="Unassembled WGS sequence"/>
</dbReference>
<dbReference type="SUPFAM" id="SSF140478">
    <property type="entry name" value="LemA-like"/>
    <property type="match status" value="1"/>
</dbReference>
<dbReference type="AlphaFoldDB" id="A0A3L8Q1M9"/>
<sequence>MSLLLLVIVAIVFWTVTDHARLKSKQQNALRLLSQLDLDLEHQTRLLNQLIQQSTLTANERDGISQVTSDYRHKFLKPYDPYNQRRLHWHLKQAAKLSHHLNQIQWHLEQNESLIDNAFLRHYRDTHSLFSTLCRKYNLAVTELNHNLRLFPNNVVTQITNIRSLPFFEPHTTLTPRNLANREKLKLSA</sequence>
<proteinExistence type="predicted"/>
<reference evidence="1 2" key="1">
    <citation type="submission" date="2018-09" db="EMBL/GenBank/DDBJ databases">
        <title>Phylogeny of the Shewanellaceae, and recommendation for two new genera, Pseudoshewanella and Parashewanella.</title>
        <authorList>
            <person name="Wang G."/>
        </authorList>
    </citation>
    <scope>NUCLEOTIDE SEQUENCE [LARGE SCALE GENOMIC DNA]</scope>
    <source>
        <strain evidence="1 2">C51</strain>
    </source>
</reference>
<dbReference type="OrthoDB" id="6399897at2"/>
<evidence type="ECO:0008006" key="3">
    <source>
        <dbReference type="Google" id="ProtNLM"/>
    </source>
</evidence>
<keyword evidence="2" id="KW-1185">Reference proteome</keyword>
<dbReference type="InterPro" id="IPR023353">
    <property type="entry name" value="LemA-like_dom_sf"/>
</dbReference>
<accession>A0A3L8Q1M9</accession>
<dbReference type="RefSeq" id="WP_121838023.1">
    <property type="nucleotide sequence ID" value="NZ_ML014761.1"/>
</dbReference>
<evidence type="ECO:0000313" key="2">
    <source>
        <dbReference type="Proteomes" id="UP000281474"/>
    </source>
</evidence>
<dbReference type="Gene3D" id="1.20.1440.20">
    <property type="entry name" value="LemA-like domain"/>
    <property type="match status" value="1"/>
</dbReference>
<gene>
    <name evidence="1" type="ORF">D5018_05600</name>
</gene>
<protein>
    <recommendedName>
        <fullName evidence="3">LemA family protein</fullName>
    </recommendedName>
</protein>
<organism evidence="1 2">
    <name type="scientific">Parashewanella curva</name>
    <dbReference type="NCBI Taxonomy" id="2338552"/>
    <lineage>
        <taxon>Bacteria</taxon>
        <taxon>Pseudomonadati</taxon>
        <taxon>Pseudomonadota</taxon>
        <taxon>Gammaproteobacteria</taxon>
        <taxon>Alteromonadales</taxon>
        <taxon>Shewanellaceae</taxon>
        <taxon>Parashewanella</taxon>
    </lineage>
</organism>